<dbReference type="PROSITE" id="PS00894">
    <property type="entry name" value="HTH_DEOR_1"/>
    <property type="match status" value="1"/>
</dbReference>
<dbReference type="PRINTS" id="PR00037">
    <property type="entry name" value="HTHLACR"/>
</dbReference>
<dbReference type="GO" id="GO:0003700">
    <property type="term" value="F:DNA-binding transcription factor activity"/>
    <property type="evidence" value="ECO:0007669"/>
    <property type="project" value="InterPro"/>
</dbReference>
<dbReference type="SUPFAM" id="SSF46785">
    <property type="entry name" value="Winged helix' DNA-binding domain"/>
    <property type="match status" value="1"/>
</dbReference>
<sequence>MHSTTRQKEILKAVRLKGLCTILELADQFSVSDETIRRDVKPMVSAGLVEKVHGGIIVPDEGHEPPFQYRMVENHEAKQRIGHELSKIIQSGDSLILDTGSTTAIAAHALQEHSNLLVVTNSVETARALATRNGNRVYIAGGELRADDAAAFGPSAIAFIKQFDVKYAVLSLGGLDPVKGLMVDHLEEAEFSRTVMEQAQKTIVVVDQSKFNRSRLVKVAPLKVIDILITNSEPDPELSACFREAEVEVIVTS</sequence>
<dbReference type="InterPro" id="IPR037171">
    <property type="entry name" value="NagB/RpiA_transferase-like"/>
</dbReference>
<dbReference type="InterPro" id="IPR050313">
    <property type="entry name" value="Carb_Metab_HTH_regulators"/>
</dbReference>
<dbReference type="Gene3D" id="1.10.10.10">
    <property type="entry name" value="Winged helix-like DNA-binding domain superfamily/Winged helix DNA-binding domain"/>
    <property type="match status" value="1"/>
</dbReference>
<dbReference type="EMBL" id="LAQL01000005">
    <property type="protein sequence ID" value="KLN61122.1"/>
    <property type="molecule type" value="Genomic_DNA"/>
</dbReference>
<dbReference type="RefSeq" id="WP_047763671.1">
    <property type="nucleotide sequence ID" value="NZ_LAQL01000005.1"/>
</dbReference>
<dbReference type="InterPro" id="IPR014036">
    <property type="entry name" value="DeoR-like_C"/>
</dbReference>
<reference evidence="5 6" key="1">
    <citation type="submission" date="2015-03" db="EMBL/GenBank/DDBJ databases">
        <title>Genome Sequence of Kiloniella spongiae MEBiC09566, isolated from a marine sponge.</title>
        <authorList>
            <person name="Shao Z."/>
            <person name="Wang L."/>
            <person name="Li X."/>
        </authorList>
    </citation>
    <scope>NUCLEOTIDE SEQUENCE [LARGE SCALE GENOMIC DNA]</scope>
    <source>
        <strain evidence="5 6">MEBiC09566</strain>
    </source>
</reference>
<evidence type="ECO:0000313" key="6">
    <source>
        <dbReference type="Proteomes" id="UP000035444"/>
    </source>
</evidence>
<dbReference type="SMART" id="SM01134">
    <property type="entry name" value="DeoRC"/>
    <property type="match status" value="1"/>
</dbReference>
<dbReference type="GO" id="GO:0003677">
    <property type="term" value="F:DNA binding"/>
    <property type="evidence" value="ECO:0007669"/>
    <property type="project" value="UniProtKB-KW"/>
</dbReference>
<evidence type="ECO:0000256" key="3">
    <source>
        <dbReference type="ARBA" id="ARBA00023163"/>
    </source>
</evidence>
<keyword evidence="6" id="KW-1185">Reference proteome</keyword>
<dbReference type="InterPro" id="IPR018356">
    <property type="entry name" value="Tscrpt_reg_HTH_DeoR_CS"/>
</dbReference>
<evidence type="ECO:0000313" key="5">
    <source>
        <dbReference type="EMBL" id="KLN61122.1"/>
    </source>
</evidence>
<name>A0A0H2MK40_9PROT</name>
<keyword evidence="1" id="KW-0805">Transcription regulation</keyword>
<dbReference type="Pfam" id="PF00455">
    <property type="entry name" value="DeoRC"/>
    <property type="match status" value="1"/>
</dbReference>
<proteinExistence type="predicted"/>
<dbReference type="Pfam" id="PF08220">
    <property type="entry name" value="HTH_DeoR"/>
    <property type="match status" value="1"/>
</dbReference>
<protein>
    <recommendedName>
        <fullName evidence="4">HTH deoR-type domain-containing protein</fullName>
    </recommendedName>
</protein>
<dbReference type="InterPro" id="IPR036388">
    <property type="entry name" value="WH-like_DNA-bd_sf"/>
</dbReference>
<dbReference type="SMART" id="SM00420">
    <property type="entry name" value="HTH_DEOR"/>
    <property type="match status" value="1"/>
</dbReference>
<organism evidence="5 6">
    <name type="scientific">Kiloniella spongiae</name>
    <dbReference type="NCBI Taxonomy" id="1489064"/>
    <lineage>
        <taxon>Bacteria</taxon>
        <taxon>Pseudomonadati</taxon>
        <taxon>Pseudomonadota</taxon>
        <taxon>Alphaproteobacteria</taxon>
        <taxon>Rhodospirillales</taxon>
        <taxon>Kiloniellaceae</taxon>
        <taxon>Kiloniella</taxon>
    </lineage>
</organism>
<dbReference type="PANTHER" id="PTHR30363:SF44">
    <property type="entry name" value="AGA OPERON TRANSCRIPTIONAL REPRESSOR-RELATED"/>
    <property type="match status" value="1"/>
</dbReference>
<keyword evidence="3" id="KW-0804">Transcription</keyword>
<dbReference type="PROSITE" id="PS51000">
    <property type="entry name" value="HTH_DEOR_2"/>
    <property type="match status" value="1"/>
</dbReference>
<dbReference type="OrthoDB" id="9814815at2"/>
<dbReference type="Gene3D" id="3.40.50.1360">
    <property type="match status" value="1"/>
</dbReference>
<evidence type="ECO:0000256" key="1">
    <source>
        <dbReference type="ARBA" id="ARBA00023015"/>
    </source>
</evidence>
<dbReference type="InterPro" id="IPR036390">
    <property type="entry name" value="WH_DNA-bd_sf"/>
</dbReference>
<dbReference type="AlphaFoldDB" id="A0A0H2MK40"/>
<dbReference type="Proteomes" id="UP000035444">
    <property type="component" value="Unassembled WGS sequence"/>
</dbReference>
<dbReference type="InterPro" id="IPR001034">
    <property type="entry name" value="DeoR_HTH"/>
</dbReference>
<evidence type="ECO:0000256" key="2">
    <source>
        <dbReference type="ARBA" id="ARBA00023125"/>
    </source>
</evidence>
<accession>A0A0H2MK40</accession>
<dbReference type="STRING" id="1489064.WH96_08110"/>
<gene>
    <name evidence="5" type="ORF">WH96_08110</name>
</gene>
<evidence type="ECO:0000259" key="4">
    <source>
        <dbReference type="PROSITE" id="PS51000"/>
    </source>
</evidence>
<dbReference type="SUPFAM" id="SSF100950">
    <property type="entry name" value="NagB/RpiA/CoA transferase-like"/>
    <property type="match status" value="1"/>
</dbReference>
<comment type="caution">
    <text evidence="5">The sequence shown here is derived from an EMBL/GenBank/DDBJ whole genome shotgun (WGS) entry which is preliminary data.</text>
</comment>
<feature type="domain" description="HTH deoR-type" evidence="4">
    <location>
        <begin position="3"/>
        <end position="58"/>
    </location>
</feature>
<dbReference type="PANTHER" id="PTHR30363">
    <property type="entry name" value="HTH-TYPE TRANSCRIPTIONAL REGULATOR SRLR-RELATED"/>
    <property type="match status" value="1"/>
</dbReference>
<keyword evidence="2" id="KW-0238">DNA-binding</keyword>